<reference evidence="1" key="1">
    <citation type="submission" date="2021-10" db="EMBL/GenBank/DDBJ databases">
        <authorList>
            <person name="Piombo E."/>
        </authorList>
    </citation>
    <scope>NUCLEOTIDE SEQUENCE</scope>
</reference>
<comment type="caution">
    <text evidence="1">The sequence shown here is derived from an EMBL/GenBank/DDBJ whole genome shotgun (WGS) entry which is preliminary data.</text>
</comment>
<dbReference type="Proteomes" id="UP000696573">
    <property type="component" value="Unassembled WGS sequence"/>
</dbReference>
<protein>
    <submittedName>
        <fullName evidence="1">Uncharacterized protein</fullName>
    </submittedName>
</protein>
<dbReference type="AlphaFoldDB" id="A0A9N9YMF2"/>
<organism evidence="1 2">
    <name type="scientific">Clonostachys rhizophaga</name>
    <dbReference type="NCBI Taxonomy" id="160324"/>
    <lineage>
        <taxon>Eukaryota</taxon>
        <taxon>Fungi</taxon>
        <taxon>Dikarya</taxon>
        <taxon>Ascomycota</taxon>
        <taxon>Pezizomycotina</taxon>
        <taxon>Sordariomycetes</taxon>
        <taxon>Hypocreomycetidae</taxon>
        <taxon>Hypocreales</taxon>
        <taxon>Bionectriaceae</taxon>
        <taxon>Clonostachys</taxon>
    </lineage>
</organism>
<accession>A0A9N9YMF2</accession>
<proteinExistence type="predicted"/>
<evidence type="ECO:0000313" key="2">
    <source>
        <dbReference type="Proteomes" id="UP000696573"/>
    </source>
</evidence>
<keyword evidence="2" id="KW-1185">Reference proteome</keyword>
<dbReference type="EMBL" id="CABFNQ020000694">
    <property type="protein sequence ID" value="CAH0023906.1"/>
    <property type="molecule type" value="Genomic_DNA"/>
</dbReference>
<gene>
    <name evidence="1" type="ORF">CRHIZ90672A_00000319</name>
</gene>
<evidence type="ECO:0000313" key="1">
    <source>
        <dbReference type="EMBL" id="CAH0023906.1"/>
    </source>
</evidence>
<name>A0A9N9YMF2_9HYPO</name>
<sequence length="130" mass="14977">MSECCDKYLSSTKGQALKSVGAFYPLQSLHSDRLHLHELHALSGLEEYNSIADDTMLSHPPISQRLHLTGTSVRNSPSCEPQETQYELFRSSMEFMRDVLKWDIYDLFFPESQSTRPVHRIPTFEKSRAL</sequence>